<feature type="non-terminal residue" evidence="1">
    <location>
        <position position="1"/>
    </location>
</feature>
<evidence type="ECO:0000313" key="1">
    <source>
        <dbReference type="EMBL" id="GFH22604.1"/>
    </source>
</evidence>
<proteinExistence type="predicted"/>
<comment type="caution">
    <text evidence="1">The sequence shown here is derived from an EMBL/GenBank/DDBJ whole genome shotgun (WGS) entry which is preliminary data.</text>
</comment>
<gene>
    <name evidence="1" type="ORF">HaLaN_20094</name>
</gene>
<organism evidence="1 2">
    <name type="scientific">Haematococcus lacustris</name>
    <name type="common">Green alga</name>
    <name type="synonym">Haematococcus pluvialis</name>
    <dbReference type="NCBI Taxonomy" id="44745"/>
    <lineage>
        <taxon>Eukaryota</taxon>
        <taxon>Viridiplantae</taxon>
        <taxon>Chlorophyta</taxon>
        <taxon>core chlorophytes</taxon>
        <taxon>Chlorophyceae</taxon>
        <taxon>CS clade</taxon>
        <taxon>Chlamydomonadales</taxon>
        <taxon>Haematococcaceae</taxon>
        <taxon>Haematococcus</taxon>
    </lineage>
</organism>
<dbReference type="Proteomes" id="UP000485058">
    <property type="component" value="Unassembled WGS sequence"/>
</dbReference>
<accession>A0A699ZVB2</accession>
<dbReference type="AlphaFoldDB" id="A0A699ZVB2"/>
<keyword evidence="2" id="KW-1185">Reference proteome</keyword>
<name>A0A699ZVB2_HAELA</name>
<protein>
    <submittedName>
        <fullName evidence="1">Uncharacterized protein</fullName>
    </submittedName>
</protein>
<sequence length="65" mass="6934">MAGALILGAATRKTFAPQMPGFIANPGQDYFIVLFGSSYYCHIPSLRVNVSTFSIPLPPSPPLPP</sequence>
<reference evidence="1 2" key="1">
    <citation type="submission" date="2020-02" db="EMBL/GenBank/DDBJ databases">
        <title>Draft genome sequence of Haematococcus lacustris strain NIES-144.</title>
        <authorList>
            <person name="Morimoto D."/>
            <person name="Nakagawa S."/>
            <person name="Yoshida T."/>
            <person name="Sawayama S."/>
        </authorList>
    </citation>
    <scope>NUCLEOTIDE SEQUENCE [LARGE SCALE GENOMIC DNA]</scope>
    <source>
        <strain evidence="1 2">NIES-144</strain>
    </source>
</reference>
<dbReference type="EMBL" id="BLLF01002078">
    <property type="protein sequence ID" value="GFH22604.1"/>
    <property type="molecule type" value="Genomic_DNA"/>
</dbReference>
<evidence type="ECO:0000313" key="2">
    <source>
        <dbReference type="Proteomes" id="UP000485058"/>
    </source>
</evidence>
<feature type="non-terminal residue" evidence="1">
    <location>
        <position position="65"/>
    </location>
</feature>